<name>A0A412E449_BACSE</name>
<dbReference type="InterPro" id="IPR004629">
    <property type="entry name" value="WecG_TagA_CpsF"/>
</dbReference>
<keyword evidence="1" id="KW-0328">Glycosyltransferase</keyword>
<evidence type="ECO:0000256" key="1">
    <source>
        <dbReference type="ARBA" id="ARBA00022676"/>
    </source>
</evidence>
<comment type="caution">
    <text evidence="4">The sequence shown here is derived from an EMBL/GenBank/DDBJ whole genome shotgun (WGS) entry which is preliminary data.</text>
</comment>
<dbReference type="PANTHER" id="PTHR34136:SF1">
    <property type="entry name" value="UDP-N-ACETYL-D-MANNOSAMINURONIC ACID TRANSFERASE"/>
    <property type="match status" value="1"/>
</dbReference>
<evidence type="ECO:0000256" key="2">
    <source>
        <dbReference type="ARBA" id="ARBA00022679"/>
    </source>
</evidence>
<evidence type="ECO:0000313" key="4">
    <source>
        <dbReference type="EMBL" id="RGR27488.1"/>
    </source>
</evidence>
<dbReference type="RefSeq" id="WP_117917501.1">
    <property type="nucleotide sequence ID" value="NZ_CP081913.1"/>
</dbReference>
<protein>
    <submittedName>
        <fullName evidence="3 4">Glycosyltransferase</fullName>
    </submittedName>
</protein>
<reference evidence="4 5" key="1">
    <citation type="submission" date="2018-08" db="EMBL/GenBank/DDBJ databases">
        <title>A genome reference for cultivated species of the human gut microbiota.</title>
        <authorList>
            <person name="Zou Y."/>
            <person name="Xue W."/>
            <person name="Luo G."/>
        </authorList>
    </citation>
    <scope>NUCLEOTIDE SEQUENCE [LARGE SCALE GENOMIC DNA]</scope>
    <source>
        <strain evidence="4 5">AF25-6</strain>
    </source>
</reference>
<keyword evidence="2 4" id="KW-0808">Transferase</keyword>
<dbReference type="PANTHER" id="PTHR34136">
    <property type="match status" value="1"/>
</dbReference>
<accession>A0A412E449</accession>
<dbReference type="EMBL" id="WCLE01000002">
    <property type="protein sequence ID" value="KAB5316370.1"/>
    <property type="molecule type" value="Genomic_DNA"/>
</dbReference>
<sequence length="235" mass="27596">MSIYSVFYEKLPLCIEELLPSRKGQSITFLNPYYIELLKDKVSLYEQFDYICSDGMVPIMLNNIWGKSKSVRISFDMTSLAKRVFDYCQKSKQSIFFLGSSQDSIDKFVKVIKTNYNTLNIAGWHHGYIKNEIDSVIDCILKSGAEVVVVGMGAPLQDEFVIYLRKKGFVGNIYTCGGFFHQTTEKINYYPKWVDTWNLRTFYRLIHERYVLKRVLKYYPRFIISYSLFLKRGLK</sequence>
<evidence type="ECO:0000313" key="6">
    <source>
        <dbReference type="Proteomes" id="UP000467334"/>
    </source>
</evidence>
<proteinExistence type="predicted"/>
<dbReference type="Proteomes" id="UP000284161">
    <property type="component" value="Unassembled WGS sequence"/>
</dbReference>
<dbReference type="NCBIfam" id="TIGR00696">
    <property type="entry name" value="wecG_tagA_cpsF"/>
    <property type="match status" value="1"/>
</dbReference>
<dbReference type="GO" id="GO:0016758">
    <property type="term" value="F:hexosyltransferase activity"/>
    <property type="evidence" value="ECO:0007669"/>
    <property type="project" value="TreeGrafter"/>
</dbReference>
<dbReference type="Proteomes" id="UP000467334">
    <property type="component" value="Unassembled WGS sequence"/>
</dbReference>
<dbReference type="AlphaFoldDB" id="A0A412E449"/>
<dbReference type="EMBL" id="QRUB01000009">
    <property type="protein sequence ID" value="RGR27488.1"/>
    <property type="molecule type" value="Genomic_DNA"/>
</dbReference>
<gene>
    <name evidence="4" type="ORF">DWY58_10915</name>
    <name evidence="3" type="ORF">F9958_00905</name>
</gene>
<organism evidence="4 5">
    <name type="scientific">Bacteroides stercoris</name>
    <dbReference type="NCBI Taxonomy" id="46506"/>
    <lineage>
        <taxon>Bacteria</taxon>
        <taxon>Pseudomonadati</taxon>
        <taxon>Bacteroidota</taxon>
        <taxon>Bacteroidia</taxon>
        <taxon>Bacteroidales</taxon>
        <taxon>Bacteroidaceae</taxon>
        <taxon>Bacteroides</taxon>
    </lineage>
</organism>
<dbReference type="Pfam" id="PF03808">
    <property type="entry name" value="Glyco_tran_WecG"/>
    <property type="match status" value="1"/>
</dbReference>
<reference evidence="3 6" key="2">
    <citation type="journal article" date="2019" name="Nat. Med.">
        <title>A library of human gut bacterial isolates paired with longitudinal multiomics data enables mechanistic microbiome research.</title>
        <authorList>
            <person name="Poyet M."/>
            <person name="Groussin M."/>
            <person name="Gibbons S.M."/>
            <person name="Avila-Pacheco J."/>
            <person name="Jiang X."/>
            <person name="Kearney S.M."/>
            <person name="Perrotta A.R."/>
            <person name="Berdy B."/>
            <person name="Zhao S."/>
            <person name="Lieberman T.D."/>
            <person name="Swanson P.K."/>
            <person name="Smith M."/>
            <person name="Roesemann S."/>
            <person name="Alexander J.E."/>
            <person name="Rich S.A."/>
            <person name="Livny J."/>
            <person name="Vlamakis H."/>
            <person name="Clish C."/>
            <person name="Bullock K."/>
            <person name="Deik A."/>
            <person name="Scott J."/>
            <person name="Pierce K.A."/>
            <person name="Xavier R.J."/>
            <person name="Alm E.J."/>
        </authorList>
    </citation>
    <scope>NUCLEOTIDE SEQUENCE [LARGE SCALE GENOMIC DNA]</scope>
    <source>
        <strain evidence="3 6">BIOML-A6</strain>
    </source>
</reference>
<dbReference type="CDD" id="cd06533">
    <property type="entry name" value="Glyco_transf_WecG_TagA"/>
    <property type="match status" value="1"/>
</dbReference>
<evidence type="ECO:0000313" key="5">
    <source>
        <dbReference type="Proteomes" id="UP000284161"/>
    </source>
</evidence>
<evidence type="ECO:0000313" key="3">
    <source>
        <dbReference type="EMBL" id="KAB5316370.1"/>
    </source>
</evidence>